<feature type="transmembrane region" description="Helical" evidence="13">
    <location>
        <begin position="160"/>
        <end position="180"/>
    </location>
</feature>
<keyword evidence="6 13" id="KW-0812">Transmembrane</keyword>
<dbReference type="PRINTS" id="PR01437">
    <property type="entry name" value="NUOXDRDTASE4"/>
</dbReference>
<dbReference type="InterPro" id="IPR000260">
    <property type="entry name" value="NADH4_N"/>
</dbReference>
<evidence type="ECO:0000256" key="4">
    <source>
        <dbReference type="ARBA" id="ARBA00012944"/>
    </source>
</evidence>
<comment type="subcellular location">
    <subcellularLocation>
        <location evidence="2">Membrane</location>
        <topology evidence="2">Multi-pass membrane protein</topology>
    </subcellularLocation>
</comment>
<feature type="domain" description="NADH:quinone oxidoreductase/Mrp antiporter transmembrane" evidence="14">
    <location>
        <begin position="207"/>
        <end position="486"/>
    </location>
</feature>
<proteinExistence type="inferred from homology"/>
<accession>A0AA35TGU3</accession>
<feature type="domain" description="NADH:ubiquinone oxidoreductase chain 4 N-terminal" evidence="15">
    <location>
        <begin position="149"/>
        <end position="197"/>
    </location>
</feature>
<feature type="transmembrane region" description="Helical" evidence="13">
    <location>
        <begin position="317"/>
        <end position="341"/>
    </location>
</feature>
<evidence type="ECO:0000256" key="2">
    <source>
        <dbReference type="ARBA" id="ARBA00004141"/>
    </source>
</evidence>
<sequence length="601" mass="65631">MEQNAFRPRDLLNKEVAGICGVARLTDKARAAHAGEIGSYKYGAASKQDMGILSFLGISAEVFQEAAVKIDNDVRLGAWVLDNCGRSDKDLSTFNPIALLRGLGASAVKGIALVIGLLTFIASLGLYTGFDATTATFQNVTQQAWIPGLGTSYHIGIDGISLWLVLLTTFLTPLCILAAWNSVEKGLSGFMMSLLALETGMLGVFCALDLFLFFVFWESMLIPMYFLIGIWGGERRIYATVKFVLYTMAGSALMLVGILVLYFQNNNSFDFTTLSGPFEHSHLLFLAFFIAFAIKVPLFPFHTWLPDAHVEAPTAGSVILAGVLLKMGTYGIIRFCLPLFPDAATEFTPLIVPLAVIGIIYGALVAMVQPDLKKLVAYSSVSHLGFVVLGLFSKNPIGIQGSVLQMINHGLSTGALFLLVGMIYERRHSRMIVDFGGLAKRMPIFATIFMVVTLSSIGLPGLNGFVGEYMILLGSFVQGAFSKVYVVLATAGVILAAVYMLWMFQRVMFGTLDKTNEDLPDLNAREIVVMLPILLFIFWIGVYPKPFLSKIEKSVGLVVTQVQTEPTMGRAGEQILQDTELALQGTQRVQHEKIEKEAETK</sequence>
<dbReference type="NCBIfam" id="TIGR01972">
    <property type="entry name" value="NDH_I_M"/>
    <property type="match status" value="1"/>
</dbReference>
<evidence type="ECO:0000256" key="7">
    <source>
        <dbReference type="ARBA" id="ARBA00022967"/>
    </source>
</evidence>
<evidence type="ECO:0000256" key="10">
    <source>
        <dbReference type="ARBA" id="ARBA00023136"/>
    </source>
</evidence>
<dbReference type="PANTHER" id="PTHR43507:SF1">
    <property type="entry name" value="NADH-UBIQUINONE OXIDOREDUCTASE CHAIN 4"/>
    <property type="match status" value="1"/>
</dbReference>
<comment type="function">
    <text evidence="1">Core subunit of the mitochondrial membrane respiratory chain NADH dehydrogenase (Complex I) that is believed to belong to the minimal assembly required for catalysis. Complex I functions in the transfer of electrons from NADH to the respiratory chain. The immediate electron acceptor for the enzyme is believed to be ubiquinone.</text>
</comment>
<comment type="caution">
    <text evidence="17">The sequence shown here is derived from an EMBL/GenBank/DDBJ whole genome shotgun (WGS) entry which is preliminary data.</text>
</comment>
<keyword evidence="10 13" id="KW-0472">Membrane</keyword>
<evidence type="ECO:0000256" key="5">
    <source>
        <dbReference type="ARBA" id="ARBA00021006"/>
    </source>
</evidence>
<comment type="catalytic activity">
    <reaction evidence="12">
        <text>a ubiquinone + NADH + 5 H(+)(in) = a ubiquinol + NAD(+) + 4 H(+)(out)</text>
        <dbReference type="Rhea" id="RHEA:29091"/>
        <dbReference type="Rhea" id="RHEA-COMP:9565"/>
        <dbReference type="Rhea" id="RHEA-COMP:9566"/>
        <dbReference type="ChEBI" id="CHEBI:15378"/>
        <dbReference type="ChEBI" id="CHEBI:16389"/>
        <dbReference type="ChEBI" id="CHEBI:17976"/>
        <dbReference type="ChEBI" id="CHEBI:57540"/>
        <dbReference type="ChEBI" id="CHEBI:57945"/>
        <dbReference type="EC" id="7.1.1.2"/>
    </reaction>
</comment>
<dbReference type="PANTHER" id="PTHR43507">
    <property type="entry name" value="NADH-UBIQUINONE OXIDOREDUCTASE CHAIN 4"/>
    <property type="match status" value="1"/>
</dbReference>
<feature type="transmembrane region" description="Helical" evidence="13">
    <location>
        <begin position="404"/>
        <end position="424"/>
    </location>
</feature>
<feature type="transmembrane region" description="Helical" evidence="13">
    <location>
        <begin position="375"/>
        <end position="392"/>
    </location>
</feature>
<dbReference type="EC" id="7.1.1.2" evidence="4"/>
<dbReference type="GO" id="GO:0042773">
    <property type="term" value="P:ATP synthesis coupled electron transport"/>
    <property type="evidence" value="ECO:0007669"/>
    <property type="project" value="InterPro"/>
</dbReference>
<dbReference type="AlphaFoldDB" id="A0AA35TGU3"/>
<feature type="transmembrane region" description="Helical" evidence="13">
    <location>
        <begin position="283"/>
        <end position="305"/>
    </location>
</feature>
<protein>
    <recommendedName>
        <fullName evidence="5">NADH-ubiquinone oxidoreductase chain 4</fullName>
        <ecNumber evidence="4">7.1.1.2</ecNumber>
    </recommendedName>
    <alternativeName>
        <fullName evidence="11">NADH dehydrogenase subunit 4</fullName>
    </alternativeName>
</protein>
<evidence type="ECO:0000313" key="18">
    <source>
        <dbReference type="Proteomes" id="UP001174909"/>
    </source>
</evidence>
<evidence type="ECO:0000313" key="17">
    <source>
        <dbReference type="EMBL" id="CAI8047266.1"/>
    </source>
</evidence>
<dbReference type="GO" id="GO:0016020">
    <property type="term" value="C:membrane"/>
    <property type="evidence" value="ECO:0007669"/>
    <property type="project" value="UniProtKB-SubCell"/>
</dbReference>
<evidence type="ECO:0000256" key="6">
    <source>
        <dbReference type="ARBA" id="ARBA00022692"/>
    </source>
</evidence>
<feature type="transmembrane region" description="Helical" evidence="13">
    <location>
        <begin position="211"/>
        <end position="231"/>
    </location>
</feature>
<evidence type="ECO:0000256" key="9">
    <source>
        <dbReference type="ARBA" id="ARBA00023027"/>
    </source>
</evidence>
<dbReference type="Proteomes" id="UP001174909">
    <property type="component" value="Unassembled WGS sequence"/>
</dbReference>
<dbReference type="GO" id="GO:0015990">
    <property type="term" value="P:electron transport coupled proton transport"/>
    <property type="evidence" value="ECO:0007669"/>
    <property type="project" value="TreeGrafter"/>
</dbReference>
<keyword evidence="18" id="KW-1185">Reference proteome</keyword>
<name>A0AA35TGU3_GEOBA</name>
<keyword evidence="8 13" id="KW-1133">Transmembrane helix</keyword>
<comment type="similarity">
    <text evidence="3">Belongs to the complex I subunit 4 family.</text>
</comment>
<evidence type="ECO:0000256" key="12">
    <source>
        <dbReference type="ARBA" id="ARBA00049551"/>
    </source>
</evidence>
<dbReference type="InterPro" id="IPR003918">
    <property type="entry name" value="NADH_UbQ_OxRdtase"/>
</dbReference>
<gene>
    <name evidence="17" type="ORF">GBAR_LOCUS26110</name>
</gene>
<evidence type="ECO:0000259" key="14">
    <source>
        <dbReference type="Pfam" id="PF00361"/>
    </source>
</evidence>
<dbReference type="GO" id="GO:0003954">
    <property type="term" value="F:NADH dehydrogenase activity"/>
    <property type="evidence" value="ECO:0007669"/>
    <property type="project" value="TreeGrafter"/>
</dbReference>
<evidence type="ECO:0000256" key="1">
    <source>
        <dbReference type="ARBA" id="ARBA00003257"/>
    </source>
</evidence>
<feature type="domain" description="DUF5069" evidence="16">
    <location>
        <begin position="15"/>
        <end position="98"/>
    </location>
</feature>
<evidence type="ECO:0000256" key="3">
    <source>
        <dbReference type="ARBA" id="ARBA00009025"/>
    </source>
</evidence>
<dbReference type="InterPro" id="IPR010227">
    <property type="entry name" value="NADH_Q_OxRdtase_chainM/4"/>
</dbReference>
<dbReference type="Pfam" id="PF01059">
    <property type="entry name" value="Oxidored_q5_N"/>
    <property type="match status" value="1"/>
</dbReference>
<dbReference type="GO" id="GO:0008137">
    <property type="term" value="F:NADH dehydrogenase (ubiquinone) activity"/>
    <property type="evidence" value="ECO:0007669"/>
    <property type="project" value="UniProtKB-EC"/>
</dbReference>
<dbReference type="EMBL" id="CASHTH010003624">
    <property type="protein sequence ID" value="CAI8047266.1"/>
    <property type="molecule type" value="Genomic_DNA"/>
</dbReference>
<dbReference type="Pfam" id="PF00361">
    <property type="entry name" value="Proton_antipo_M"/>
    <property type="match status" value="1"/>
</dbReference>
<dbReference type="Pfam" id="PF16798">
    <property type="entry name" value="DUF5069"/>
    <property type="match status" value="1"/>
</dbReference>
<feature type="transmembrane region" description="Helical" evidence="13">
    <location>
        <begin position="485"/>
        <end position="504"/>
    </location>
</feature>
<keyword evidence="9" id="KW-0520">NAD</keyword>
<evidence type="ECO:0000256" key="8">
    <source>
        <dbReference type="ARBA" id="ARBA00022989"/>
    </source>
</evidence>
<feature type="transmembrane region" description="Helical" evidence="13">
    <location>
        <begin position="444"/>
        <end position="465"/>
    </location>
</feature>
<evidence type="ECO:0000259" key="15">
    <source>
        <dbReference type="Pfam" id="PF01059"/>
    </source>
</evidence>
<reference evidence="17" key="1">
    <citation type="submission" date="2023-03" db="EMBL/GenBank/DDBJ databases">
        <authorList>
            <person name="Steffen K."/>
            <person name="Cardenas P."/>
        </authorList>
    </citation>
    <scope>NUCLEOTIDE SEQUENCE</scope>
</reference>
<evidence type="ECO:0000259" key="16">
    <source>
        <dbReference type="Pfam" id="PF16798"/>
    </source>
</evidence>
<dbReference type="GO" id="GO:0048039">
    <property type="term" value="F:ubiquinone binding"/>
    <property type="evidence" value="ECO:0007669"/>
    <property type="project" value="TreeGrafter"/>
</dbReference>
<evidence type="ECO:0000256" key="11">
    <source>
        <dbReference type="ARBA" id="ARBA00031025"/>
    </source>
</evidence>
<dbReference type="InterPro" id="IPR001750">
    <property type="entry name" value="ND/Mrp_TM"/>
</dbReference>
<feature type="transmembrane region" description="Helical" evidence="13">
    <location>
        <begin position="243"/>
        <end position="263"/>
    </location>
</feature>
<keyword evidence="7" id="KW-1278">Translocase</keyword>
<organism evidence="17 18">
    <name type="scientific">Geodia barretti</name>
    <name type="common">Barrett's horny sponge</name>
    <dbReference type="NCBI Taxonomy" id="519541"/>
    <lineage>
        <taxon>Eukaryota</taxon>
        <taxon>Metazoa</taxon>
        <taxon>Porifera</taxon>
        <taxon>Demospongiae</taxon>
        <taxon>Heteroscleromorpha</taxon>
        <taxon>Tetractinellida</taxon>
        <taxon>Astrophorina</taxon>
        <taxon>Geodiidae</taxon>
        <taxon>Geodia</taxon>
    </lineage>
</organism>
<dbReference type="InterPro" id="IPR031849">
    <property type="entry name" value="DUF5069"/>
</dbReference>
<feature type="transmembrane region" description="Helical" evidence="13">
    <location>
        <begin position="110"/>
        <end position="130"/>
    </location>
</feature>
<feature type="transmembrane region" description="Helical" evidence="13">
    <location>
        <begin position="524"/>
        <end position="543"/>
    </location>
</feature>
<evidence type="ECO:0000256" key="13">
    <source>
        <dbReference type="SAM" id="Phobius"/>
    </source>
</evidence>
<feature type="transmembrane region" description="Helical" evidence="13">
    <location>
        <begin position="347"/>
        <end position="368"/>
    </location>
</feature>
<feature type="transmembrane region" description="Helical" evidence="13">
    <location>
        <begin position="187"/>
        <end position="205"/>
    </location>
</feature>